<dbReference type="Proteomes" id="UP000018769">
    <property type="component" value="Chromosome I"/>
</dbReference>
<keyword evidence="2 8" id="KW-0699">rRNA-binding</keyword>
<evidence type="ECO:0000259" key="10">
    <source>
        <dbReference type="PROSITE" id="PS50823"/>
    </source>
</evidence>
<dbReference type="SMART" id="SM00322">
    <property type="entry name" value="KH"/>
    <property type="match status" value="1"/>
</dbReference>
<dbReference type="Pfam" id="PF00189">
    <property type="entry name" value="Ribosomal_S3_C"/>
    <property type="match status" value="1"/>
</dbReference>
<dbReference type="InterPro" id="IPR001351">
    <property type="entry name" value="Ribosomal_uS3_C"/>
</dbReference>
<dbReference type="InterPro" id="IPR009019">
    <property type="entry name" value="KH_sf_prok-type"/>
</dbReference>
<dbReference type="InterPro" id="IPR015946">
    <property type="entry name" value="KH_dom-like_a/b"/>
</dbReference>
<dbReference type="SUPFAM" id="SSF54814">
    <property type="entry name" value="Prokaryotic type KH domain (KH-domain type II)"/>
    <property type="match status" value="1"/>
</dbReference>
<evidence type="ECO:0000256" key="4">
    <source>
        <dbReference type="ARBA" id="ARBA00022980"/>
    </source>
</evidence>
<proteinExistence type="inferred from homology"/>
<evidence type="ECO:0000256" key="1">
    <source>
        <dbReference type="ARBA" id="ARBA00010761"/>
    </source>
</evidence>
<evidence type="ECO:0000256" key="6">
    <source>
        <dbReference type="ARBA" id="ARBA00024998"/>
    </source>
</evidence>
<dbReference type="FunFam" id="3.30.300.20:FF:000001">
    <property type="entry name" value="30S ribosomal protein S3"/>
    <property type="match status" value="1"/>
</dbReference>
<dbReference type="KEGG" id="dpb:BABL1_gene_512"/>
<dbReference type="Gene3D" id="3.30.300.20">
    <property type="match status" value="1"/>
</dbReference>
<dbReference type="PATRIC" id="fig|673862.3.peg.393"/>
<dbReference type="GO" id="GO:0022627">
    <property type="term" value="C:cytosolic small ribosomal subunit"/>
    <property type="evidence" value="ECO:0007669"/>
    <property type="project" value="TreeGrafter"/>
</dbReference>
<evidence type="ECO:0000256" key="7">
    <source>
        <dbReference type="ARBA" id="ARBA00035257"/>
    </source>
</evidence>
<dbReference type="EMBL" id="HG793133">
    <property type="protein sequence ID" value="CDK30507.1"/>
    <property type="molecule type" value="Genomic_DNA"/>
</dbReference>
<comment type="function">
    <text evidence="6 8">Binds the lower part of the 30S subunit head. Binds mRNA in the 70S ribosome, positioning it for translation.</text>
</comment>
<dbReference type="PROSITE" id="PS00548">
    <property type="entry name" value="RIBOSOMAL_S3"/>
    <property type="match status" value="1"/>
</dbReference>
<dbReference type="GO" id="GO:0019843">
    <property type="term" value="F:rRNA binding"/>
    <property type="evidence" value="ECO:0007669"/>
    <property type="project" value="UniProtKB-UniRule"/>
</dbReference>
<accession>V6DFZ5</accession>
<dbReference type="STRING" id="673862.BABL1_gene_512"/>
<feature type="domain" description="KH type-2" evidence="10">
    <location>
        <begin position="39"/>
        <end position="109"/>
    </location>
</feature>
<dbReference type="HOGENOM" id="CLU_058591_0_2_7"/>
<evidence type="ECO:0000256" key="9">
    <source>
        <dbReference type="RuleBase" id="RU003624"/>
    </source>
</evidence>
<dbReference type="InterPro" id="IPR057258">
    <property type="entry name" value="Ribosomal_uS3"/>
</dbReference>
<dbReference type="InterPro" id="IPR004087">
    <property type="entry name" value="KH_dom"/>
</dbReference>
<dbReference type="SUPFAM" id="SSF54821">
    <property type="entry name" value="Ribosomal protein S3 C-terminal domain"/>
    <property type="match status" value="1"/>
</dbReference>
<dbReference type="PANTHER" id="PTHR11760">
    <property type="entry name" value="30S/40S RIBOSOMAL PROTEIN S3"/>
    <property type="match status" value="1"/>
</dbReference>
<dbReference type="InterPro" id="IPR018280">
    <property type="entry name" value="Ribosomal_uS3_CS"/>
</dbReference>
<gene>
    <name evidence="8 11" type="primary">rpsC</name>
    <name evidence="11" type="ORF">BABL1_gene_512</name>
</gene>
<keyword evidence="12" id="KW-1185">Reference proteome</keyword>
<dbReference type="Gene3D" id="3.30.1140.32">
    <property type="entry name" value="Ribosomal protein S3, C-terminal domain"/>
    <property type="match status" value="1"/>
</dbReference>
<dbReference type="GO" id="GO:0003729">
    <property type="term" value="F:mRNA binding"/>
    <property type="evidence" value="ECO:0007669"/>
    <property type="project" value="UniProtKB-UniRule"/>
</dbReference>
<dbReference type="NCBIfam" id="TIGR01009">
    <property type="entry name" value="rpsC_bact"/>
    <property type="match status" value="1"/>
</dbReference>
<evidence type="ECO:0000313" key="12">
    <source>
        <dbReference type="Proteomes" id="UP000018769"/>
    </source>
</evidence>
<reference evidence="11 12" key="1">
    <citation type="journal article" date="2015" name="Biol. Direct">
        <title>Babela massiliensis, a representative of a widespread bacterial phylum with unusual adaptations to parasitism in amoebae.</title>
        <authorList>
            <person name="Pagnier I."/>
            <person name="Yutin N."/>
            <person name="Croce O."/>
            <person name="Makarova K.S."/>
            <person name="Wolf Y.I."/>
            <person name="Benamar S."/>
            <person name="Raoult D."/>
            <person name="Koonin E.V."/>
            <person name="La Scola B."/>
        </authorList>
    </citation>
    <scope>NUCLEOTIDE SEQUENCE [LARGE SCALE GENOMIC DNA]</scope>
    <source>
        <strain evidence="12">BABL1</strain>
    </source>
</reference>
<keyword evidence="3 8" id="KW-0694">RNA-binding</keyword>
<dbReference type="CDD" id="cd02412">
    <property type="entry name" value="KH-II_30S_S3"/>
    <property type="match status" value="1"/>
</dbReference>
<comment type="similarity">
    <text evidence="1 8 9">Belongs to the universal ribosomal protein uS3 family.</text>
</comment>
<dbReference type="GO" id="GO:0006412">
    <property type="term" value="P:translation"/>
    <property type="evidence" value="ECO:0007669"/>
    <property type="project" value="UniProtKB-UniRule"/>
</dbReference>
<comment type="subunit">
    <text evidence="8">Part of the 30S ribosomal subunit. Forms a tight complex with proteins S10 and S14.</text>
</comment>
<organism evidence="11 12">
    <name type="scientific">Candidatus Babela massiliensis</name>
    <dbReference type="NCBI Taxonomy" id="673862"/>
    <lineage>
        <taxon>Bacteria</taxon>
        <taxon>Candidatus Babelota</taxon>
        <taxon>Candidatus Babeliae</taxon>
        <taxon>Candidatus Babeliales</taxon>
        <taxon>Candidatus Babeliaceae</taxon>
        <taxon>Candidatus Babela</taxon>
    </lineage>
</organism>
<evidence type="ECO:0000256" key="3">
    <source>
        <dbReference type="ARBA" id="ARBA00022884"/>
    </source>
</evidence>
<keyword evidence="4 8" id="KW-0689">Ribosomal protein</keyword>
<evidence type="ECO:0000256" key="2">
    <source>
        <dbReference type="ARBA" id="ARBA00022730"/>
    </source>
</evidence>
<evidence type="ECO:0000256" key="5">
    <source>
        <dbReference type="ARBA" id="ARBA00023274"/>
    </source>
</evidence>
<dbReference type="InterPro" id="IPR005704">
    <property type="entry name" value="Ribosomal_uS3_bac-typ"/>
</dbReference>
<dbReference type="InterPro" id="IPR036419">
    <property type="entry name" value="Ribosomal_S3_C_sf"/>
</dbReference>
<dbReference type="eggNOG" id="COG0092">
    <property type="taxonomic scope" value="Bacteria"/>
</dbReference>
<dbReference type="OrthoDB" id="9806396at2"/>
<dbReference type="Pfam" id="PF07650">
    <property type="entry name" value="KH_2"/>
    <property type="match status" value="1"/>
</dbReference>
<evidence type="ECO:0000313" key="11">
    <source>
        <dbReference type="EMBL" id="CDK30507.1"/>
    </source>
</evidence>
<name>V6DFZ5_9BACT</name>
<dbReference type="RefSeq" id="WP_023791741.1">
    <property type="nucleotide sequence ID" value="NC_023003.1"/>
</dbReference>
<protein>
    <recommendedName>
        <fullName evidence="7 8">Small ribosomal subunit protein uS3</fullName>
    </recommendedName>
</protein>
<keyword evidence="5 8" id="KW-0687">Ribonucleoprotein</keyword>
<dbReference type="HAMAP" id="MF_01309_B">
    <property type="entry name" value="Ribosomal_uS3_B"/>
    <property type="match status" value="1"/>
</dbReference>
<dbReference type="AlphaFoldDB" id="V6DFZ5"/>
<evidence type="ECO:0000256" key="8">
    <source>
        <dbReference type="HAMAP-Rule" id="MF_01309"/>
    </source>
</evidence>
<dbReference type="PROSITE" id="PS50823">
    <property type="entry name" value="KH_TYPE_2"/>
    <property type="match status" value="1"/>
</dbReference>
<dbReference type="InterPro" id="IPR004044">
    <property type="entry name" value="KH_dom_type_2"/>
</dbReference>
<dbReference type="GO" id="GO:0003735">
    <property type="term" value="F:structural constituent of ribosome"/>
    <property type="evidence" value="ECO:0007669"/>
    <property type="project" value="InterPro"/>
</dbReference>
<sequence length="212" mass="23899">MGQKVNPIGFRLGVYRSWPSRWFARRENYSKLLLEDIKIRNFIEKNLANAEISKVEIERAGDNNLKVIVYSARPGIVIGRKGQEIDTLRRDLSKLINKANVEVSVQEVKQPELDATIIAKSISEQLEKRGSFKKAMKRAALDVMKSGAKGVKIRCAGRLGGAEIARDEWIRVGSTPLHTLRSDIDYGFVEAHTTYGVIGIKVWICRGEFKIT</sequence>
<dbReference type="PANTHER" id="PTHR11760:SF19">
    <property type="entry name" value="SMALL RIBOSOMAL SUBUNIT PROTEIN US3C"/>
    <property type="match status" value="1"/>
</dbReference>